<evidence type="ECO:0000256" key="1">
    <source>
        <dbReference type="PROSITE-ProRule" id="PRU00047"/>
    </source>
</evidence>
<sequence length="86" mass="9452">LPLEAAINAAKQGTFALGWSTVSVTILTMRPLQCYKCWGPGHTRWNCPAATDRRGLCYRCGREGHTAWQCEALPNCAVCLEQGRNA</sequence>
<dbReference type="OrthoDB" id="7554612at2759"/>
<keyword evidence="1" id="KW-0862">Zinc</keyword>
<dbReference type="GO" id="GO:0003676">
    <property type="term" value="F:nucleic acid binding"/>
    <property type="evidence" value="ECO:0007669"/>
    <property type="project" value="InterPro"/>
</dbReference>
<dbReference type="InterPro" id="IPR036875">
    <property type="entry name" value="Znf_CCHC_sf"/>
</dbReference>
<accession>E2C6Y4</accession>
<organism evidence="4">
    <name type="scientific">Harpegnathos saltator</name>
    <name type="common">Jerdon's jumping ant</name>
    <dbReference type="NCBI Taxonomy" id="610380"/>
    <lineage>
        <taxon>Eukaryota</taxon>
        <taxon>Metazoa</taxon>
        <taxon>Ecdysozoa</taxon>
        <taxon>Arthropoda</taxon>
        <taxon>Hexapoda</taxon>
        <taxon>Insecta</taxon>
        <taxon>Pterygota</taxon>
        <taxon>Neoptera</taxon>
        <taxon>Endopterygota</taxon>
        <taxon>Hymenoptera</taxon>
        <taxon>Apocrita</taxon>
        <taxon>Aculeata</taxon>
        <taxon>Formicoidea</taxon>
        <taxon>Formicidae</taxon>
        <taxon>Ponerinae</taxon>
        <taxon>Ponerini</taxon>
        <taxon>Harpegnathos</taxon>
    </lineage>
</organism>
<dbReference type="SUPFAM" id="SSF57756">
    <property type="entry name" value="Retrovirus zinc finger-like domains"/>
    <property type="match status" value="1"/>
</dbReference>
<dbReference type="PROSITE" id="PS50158">
    <property type="entry name" value="ZF_CCHC"/>
    <property type="match status" value="2"/>
</dbReference>
<evidence type="ECO:0000259" key="2">
    <source>
        <dbReference type="PROSITE" id="PS50158"/>
    </source>
</evidence>
<dbReference type="SMART" id="SM00343">
    <property type="entry name" value="ZnF_C2HC"/>
    <property type="match status" value="2"/>
</dbReference>
<dbReference type="EMBL" id="GL453243">
    <property type="protein sequence ID" value="EFN76297.1"/>
    <property type="molecule type" value="Genomic_DNA"/>
</dbReference>
<dbReference type="GO" id="GO:0008270">
    <property type="term" value="F:zinc ion binding"/>
    <property type="evidence" value="ECO:0007669"/>
    <property type="project" value="UniProtKB-KW"/>
</dbReference>
<feature type="non-terminal residue" evidence="3">
    <location>
        <position position="1"/>
    </location>
</feature>
<keyword evidence="1" id="KW-0863">Zinc-finger</keyword>
<dbReference type="InterPro" id="IPR001878">
    <property type="entry name" value="Znf_CCHC"/>
</dbReference>
<dbReference type="AlphaFoldDB" id="E2C6Y4"/>
<dbReference type="Proteomes" id="UP000008237">
    <property type="component" value="Unassembled WGS sequence"/>
</dbReference>
<dbReference type="Gene3D" id="4.10.60.10">
    <property type="entry name" value="Zinc finger, CCHC-type"/>
    <property type="match status" value="1"/>
</dbReference>
<evidence type="ECO:0000313" key="4">
    <source>
        <dbReference type="Proteomes" id="UP000008237"/>
    </source>
</evidence>
<gene>
    <name evidence="3" type="ORF">EAI_04842</name>
</gene>
<feature type="non-terminal residue" evidence="3">
    <location>
        <position position="86"/>
    </location>
</feature>
<evidence type="ECO:0000313" key="3">
    <source>
        <dbReference type="EMBL" id="EFN76297.1"/>
    </source>
</evidence>
<keyword evidence="4" id="KW-1185">Reference proteome</keyword>
<feature type="domain" description="CCHC-type" evidence="2">
    <location>
        <begin position="57"/>
        <end position="70"/>
    </location>
</feature>
<name>E2C6Y4_HARSA</name>
<dbReference type="OMA" id="CAYCAGE"/>
<proteinExistence type="predicted"/>
<protein>
    <recommendedName>
        <fullName evidence="2">CCHC-type domain-containing protein</fullName>
    </recommendedName>
</protein>
<dbReference type="InParanoid" id="E2C6Y4"/>
<reference evidence="3 4" key="1">
    <citation type="journal article" date="2010" name="Science">
        <title>Genomic comparison of the ants Camponotus floridanus and Harpegnathos saltator.</title>
        <authorList>
            <person name="Bonasio R."/>
            <person name="Zhang G."/>
            <person name="Ye C."/>
            <person name="Mutti N.S."/>
            <person name="Fang X."/>
            <person name="Qin N."/>
            <person name="Donahue G."/>
            <person name="Yang P."/>
            <person name="Li Q."/>
            <person name="Li C."/>
            <person name="Zhang P."/>
            <person name="Huang Z."/>
            <person name="Berger S.L."/>
            <person name="Reinberg D."/>
            <person name="Wang J."/>
            <person name="Liebig J."/>
        </authorList>
    </citation>
    <scope>NUCLEOTIDE SEQUENCE [LARGE SCALE GENOMIC DNA]</scope>
    <source>
        <strain evidence="3 4">R22 G/1</strain>
    </source>
</reference>
<keyword evidence="1" id="KW-0479">Metal-binding</keyword>
<feature type="domain" description="CCHC-type" evidence="2">
    <location>
        <begin position="34"/>
        <end position="48"/>
    </location>
</feature>
<dbReference type="Pfam" id="PF00098">
    <property type="entry name" value="zf-CCHC"/>
    <property type="match status" value="1"/>
</dbReference>